<dbReference type="Proteomes" id="UP000185663">
    <property type="component" value="Chromosome I"/>
</dbReference>
<feature type="domain" description="N-acetyltransferase" evidence="1">
    <location>
        <begin position="10"/>
        <end position="176"/>
    </location>
</feature>
<dbReference type="InterPro" id="IPR000182">
    <property type="entry name" value="GNAT_dom"/>
</dbReference>
<dbReference type="GO" id="GO:0008999">
    <property type="term" value="F:protein-N-terminal-alanine acetyltransferase activity"/>
    <property type="evidence" value="ECO:0007669"/>
    <property type="project" value="TreeGrafter"/>
</dbReference>
<dbReference type="Gene3D" id="3.40.630.30">
    <property type="match status" value="1"/>
</dbReference>
<dbReference type="PROSITE" id="PS51186">
    <property type="entry name" value="GNAT"/>
    <property type="match status" value="1"/>
</dbReference>
<dbReference type="PANTHER" id="PTHR43441">
    <property type="entry name" value="RIBOSOMAL-PROTEIN-SERINE ACETYLTRANSFERASE"/>
    <property type="match status" value="1"/>
</dbReference>
<reference evidence="2 3" key="1">
    <citation type="submission" date="2016-10" db="EMBL/GenBank/DDBJ databases">
        <authorList>
            <person name="de Groot N.N."/>
        </authorList>
    </citation>
    <scope>NUCLEOTIDE SEQUENCE [LARGE SCALE GENOMIC DNA]</scope>
    <source>
        <strain evidence="2 3">DSM 22126</strain>
    </source>
</reference>
<dbReference type="GO" id="GO:1990189">
    <property type="term" value="F:protein N-terminal-serine acetyltransferase activity"/>
    <property type="evidence" value="ECO:0007669"/>
    <property type="project" value="TreeGrafter"/>
</dbReference>
<name>A0A1H1NN72_9CELL</name>
<protein>
    <submittedName>
        <fullName evidence="2">Aminoglycoside 6'-N-acetyltransferase</fullName>
    </submittedName>
</protein>
<dbReference type="CDD" id="cd04301">
    <property type="entry name" value="NAT_SF"/>
    <property type="match status" value="1"/>
</dbReference>
<keyword evidence="2" id="KW-0808">Transferase</keyword>
<organism evidence="2 3">
    <name type="scientific">Paraoerskovia marina</name>
    <dbReference type="NCBI Taxonomy" id="545619"/>
    <lineage>
        <taxon>Bacteria</taxon>
        <taxon>Bacillati</taxon>
        <taxon>Actinomycetota</taxon>
        <taxon>Actinomycetes</taxon>
        <taxon>Micrococcales</taxon>
        <taxon>Cellulomonadaceae</taxon>
        <taxon>Paraoerskovia</taxon>
    </lineage>
</organism>
<dbReference type="GO" id="GO:0005737">
    <property type="term" value="C:cytoplasm"/>
    <property type="evidence" value="ECO:0007669"/>
    <property type="project" value="TreeGrafter"/>
</dbReference>
<dbReference type="PANTHER" id="PTHR43441:SF11">
    <property type="entry name" value="RIBOSOMAL-PROTEIN-SERINE ACETYLTRANSFERASE"/>
    <property type="match status" value="1"/>
</dbReference>
<evidence type="ECO:0000313" key="3">
    <source>
        <dbReference type="Proteomes" id="UP000185663"/>
    </source>
</evidence>
<dbReference type="RefSeq" id="WP_083371513.1">
    <property type="nucleotide sequence ID" value="NZ_LT629776.1"/>
</dbReference>
<dbReference type="InterPro" id="IPR016181">
    <property type="entry name" value="Acyl_CoA_acyltransferase"/>
</dbReference>
<evidence type="ECO:0000313" key="2">
    <source>
        <dbReference type="EMBL" id="SDS00501.1"/>
    </source>
</evidence>
<proteinExistence type="predicted"/>
<dbReference type="OrthoDB" id="9132139at2"/>
<gene>
    <name evidence="2" type="ORF">SAMN04489860_0580</name>
</gene>
<evidence type="ECO:0000259" key="1">
    <source>
        <dbReference type="PROSITE" id="PS51186"/>
    </source>
</evidence>
<accession>A0A1H1NN72</accession>
<dbReference type="SUPFAM" id="SSF55729">
    <property type="entry name" value="Acyl-CoA N-acyltransferases (Nat)"/>
    <property type="match status" value="1"/>
</dbReference>
<dbReference type="InterPro" id="IPR051908">
    <property type="entry name" value="Ribosomal_N-acetyltransferase"/>
</dbReference>
<sequence>MTVPVTTDRLLLRHVHEDDAPSLREIYGRDDVARYVPMAAWTAESTPVEMAKRVARTGIDGPGTALALVMVLDGRVIGDVVLWPTDDTLACGEIGWVLHPDAAGRGYATEAAQALLTIAFEEYSMYRVAAQLDPRNTASARLCVRLGMRQEAHLRQNWWCKGEWTDTAVYGMLAAEHAGSPGVP</sequence>
<dbReference type="eggNOG" id="COG1670">
    <property type="taxonomic scope" value="Bacteria"/>
</dbReference>
<keyword evidence="3" id="KW-1185">Reference proteome</keyword>
<dbReference type="STRING" id="545619.SAMN04489860_0580"/>
<dbReference type="Pfam" id="PF13302">
    <property type="entry name" value="Acetyltransf_3"/>
    <property type="match status" value="1"/>
</dbReference>
<dbReference type="AlphaFoldDB" id="A0A1H1NN72"/>
<dbReference type="EMBL" id="LT629776">
    <property type="protein sequence ID" value="SDS00501.1"/>
    <property type="molecule type" value="Genomic_DNA"/>
</dbReference>